<protein>
    <submittedName>
        <fullName evidence="3">Unannotated protein</fullName>
    </submittedName>
</protein>
<dbReference type="EMBL" id="CAFBLS010000195">
    <property type="protein sequence ID" value="CAB4882439.1"/>
    <property type="molecule type" value="Genomic_DNA"/>
</dbReference>
<dbReference type="PROSITE" id="PS51671">
    <property type="entry name" value="ACT"/>
    <property type="match status" value="1"/>
</dbReference>
<dbReference type="InterPro" id="IPR001342">
    <property type="entry name" value="HDH_cat"/>
</dbReference>
<dbReference type="AlphaFoldDB" id="A0A6J7EQR6"/>
<reference evidence="3" key="1">
    <citation type="submission" date="2020-05" db="EMBL/GenBank/DDBJ databases">
        <authorList>
            <person name="Chiriac C."/>
            <person name="Salcher M."/>
            <person name="Ghai R."/>
            <person name="Kavagutti S V."/>
        </authorList>
    </citation>
    <scope>NUCLEOTIDE SEQUENCE</scope>
</reference>
<keyword evidence="1" id="KW-0560">Oxidoreductase</keyword>
<dbReference type="Pfam" id="PF01842">
    <property type="entry name" value="ACT"/>
    <property type="match status" value="1"/>
</dbReference>
<dbReference type="Gene3D" id="3.40.50.720">
    <property type="entry name" value="NAD(P)-binding Rossmann-like Domain"/>
    <property type="match status" value="1"/>
</dbReference>
<accession>A0A6J7EQR6</accession>
<dbReference type="PANTHER" id="PTHR43331">
    <property type="entry name" value="HOMOSERINE DEHYDROGENASE"/>
    <property type="match status" value="1"/>
</dbReference>
<gene>
    <name evidence="3" type="ORF">UFOPK3402_01440</name>
</gene>
<dbReference type="PANTHER" id="PTHR43331:SF1">
    <property type="entry name" value="HOMOSERINE DEHYDROGENASE"/>
    <property type="match status" value="1"/>
</dbReference>
<dbReference type="Gene3D" id="3.30.360.10">
    <property type="entry name" value="Dihydrodipicolinate Reductase, domain 2"/>
    <property type="match status" value="1"/>
</dbReference>
<dbReference type="Gene3D" id="3.30.70.260">
    <property type="match status" value="1"/>
</dbReference>
<dbReference type="SUPFAM" id="SSF55347">
    <property type="entry name" value="Glyceraldehyde-3-phosphate dehydrogenase-like, C-terminal domain"/>
    <property type="match status" value="1"/>
</dbReference>
<dbReference type="Pfam" id="PF00742">
    <property type="entry name" value="Homoserine_dh"/>
    <property type="match status" value="1"/>
</dbReference>
<dbReference type="GO" id="GO:0009088">
    <property type="term" value="P:threonine biosynthetic process"/>
    <property type="evidence" value="ECO:0007669"/>
    <property type="project" value="TreeGrafter"/>
</dbReference>
<dbReference type="InterPro" id="IPR002912">
    <property type="entry name" value="ACT_dom"/>
</dbReference>
<feature type="domain" description="ACT" evidence="2">
    <location>
        <begin position="89"/>
        <end position="165"/>
    </location>
</feature>
<sequence>MRVHPAMIPRDHPLASVRLAFNAVFIEAESAGQMMFYGRGAGGAPTASAVLGDVVAAARNRVTGSVGPGESTYANLPVLPIGEALTRYYVNLDVEDKPGVLASIASAFADNGVSIQVVRQDGHGDEAGLIVRTHRATDSALRRTVDRLRELDTVKRVVGVMRVEGEVGA</sequence>
<organism evidence="3">
    <name type="scientific">freshwater metagenome</name>
    <dbReference type="NCBI Taxonomy" id="449393"/>
    <lineage>
        <taxon>unclassified sequences</taxon>
        <taxon>metagenomes</taxon>
        <taxon>ecological metagenomes</taxon>
    </lineage>
</organism>
<proteinExistence type="predicted"/>
<evidence type="ECO:0000313" key="3">
    <source>
        <dbReference type="EMBL" id="CAB4882439.1"/>
    </source>
</evidence>
<name>A0A6J7EQR6_9ZZZZ</name>
<evidence type="ECO:0000259" key="2">
    <source>
        <dbReference type="PROSITE" id="PS51671"/>
    </source>
</evidence>
<dbReference type="GO" id="GO:0004412">
    <property type="term" value="F:homoserine dehydrogenase activity"/>
    <property type="evidence" value="ECO:0007669"/>
    <property type="project" value="TreeGrafter"/>
</dbReference>
<dbReference type="SUPFAM" id="SSF55021">
    <property type="entry name" value="ACT-like"/>
    <property type="match status" value="1"/>
</dbReference>
<dbReference type="CDD" id="cd04881">
    <property type="entry name" value="ACT_HSDH-Hom"/>
    <property type="match status" value="1"/>
</dbReference>
<dbReference type="InterPro" id="IPR045865">
    <property type="entry name" value="ACT-like_dom_sf"/>
</dbReference>
<evidence type="ECO:0000256" key="1">
    <source>
        <dbReference type="ARBA" id="ARBA00023002"/>
    </source>
</evidence>